<dbReference type="Gene3D" id="3.40.50.720">
    <property type="entry name" value="NAD(P)-binding Rossmann-like Domain"/>
    <property type="match status" value="1"/>
</dbReference>
<keyword evidence="4" id="KW-1185">Reference proteome</keyword>
<dbReference type="InterPro" id="IPR001509">
    <property type="entry name" value="Epimerase_deHydtase"/>
</dbReference>
<dbReference type="PANTHER" id="PTHR43000">
    <property type="entry name" value="DTDP-D-GLUCOSE 4,6-DEHYDRATASE-RELATED"/>
    <property type="match status" value="1"/>
</dbReference>
<sequence length="310" mass="35800">MNILLMGGTQFVSKELAKYMIDKGYKVSIFTRNQSNLDYEGIEEHFIGNRKNATDLESLRNKKFDVIYDISAYTKEDVELLYQVLDKQSLKKYILCSSGAVYLPSVEYLNEKSECGYNENWGEYGTDKLSAETFLQEKSISDKVSVSIVRPSYIYGAGNNLYRESYFFEKIEKGEIIPIPDSSSQIQFVYISDLLKIFDKLLYMQAGGIYNVTNPEVTNWEKLVRCAALAVGRHARIKKVHYQGKLKAREFFPFRDCTYLLDVINLEKDNLPIPNIGLEDGMKLSYDWYKNHSNIDVDKKMNKIEDAINL</sequence>
<accession>A0A7V7QKP2</accession>
<comment type="caution">
    <text evidence="3">The sequence shown here is derived from an EMBL/GenBank/DDBJ whole genome shotgun (WGS) entry which is preliminary data.</text>
</comment>
<name>A0A7V7QKP2_9FIRM</name>
<proteinExistence type="inferred from homology"/>
<dbReference type="InterPro" id="IPR036291">
    <property type="entry name" value="NAD(P)-bd_dom_sf"/>
</dbReference>
<dbReference type="OrthoDB" id="9811743at2"/>
<organism evidence="3 4">
    <name type="scientific">Candidatus Galacturonatibacter soehngenii</name>
    <dbReference type="NCBI Taxonomy" id="2307010"/>
    <lineage>
        <taxon>Bacteria</taxon>
        <taxon>Bacillati</taxon>
        <taxon>Bacillota</taxon>
        <taxon>Clostridia</taxon>
        <taxon>Lachnospirales</taxon>
        <taxon>Lachnospiraceae</taxon>
        <taxon>Candidatus Galacturonatibacter</taxon>
    </lineage>
</organism>
<dbReference type="AlphaFoldDB" id="A0A7V7QKP2"/>
<dbReference type="Proteomes" id="UP000461768">
    <property type="component" value="Unassembled WGS sequence"/>
</dbReference>
<evidence type="ECO:0000256" key="1">
    <source>
        <dbReference type="ARBA" id="ARBA00007637"/>
    </source>
</evidence>
<dbReference type="Pfam" id="PF01370">
    <property type="entry name" value="Epimerase"/>
    <property type="match status" value="1"/>
</dbReference>
<protein>
    <submittedName>
        <fullName evidence="3">NAD-dependent epimerase/dehydratase family protein</fullName>
    </submittedName>
</protein>
<dbReference type="RefSeq" id="WP_151145742.1">
    <property type="nucleotide sequence ID" value="NZ_WAGX01000005.1"/>
</dbReference>
<evidence type="ECO:0000313" key="4">
    <source>
        <dbReference type="Proteomes" id="UP000461768"/>
    </source>
</evidence>
<reference evidence="3 4" key="2">
    <citation type="submission" date="2020-02" db="EMBL/GenBank/DDBJ databases">
        <title>Candidatus Galacturonibacter soehngenii shows hetero-acetogenic catabolism of galacturonic acid but lacks a canonical carbon monoxide dehydrogenase/acetyl-CoA synthase complex.</title>
        <authorList>
            <person name="Diender M."/>
            <person name="Stouten G.R."/>
            <person name="Petersen J.F."/>
            <person name="Nielsen P.H."/>
            <person name="Dueholm M.S."/>
            <person name="Pronk J.T."/>
            <person name="Van Loosdrecht M.C.M."/>
        </authorList>
    </citation>
    <scope>NUCLEOTIDE SEQUENCE [LARGE SCALE GENOMIC DNA]</scope>
    <source>
        <strain evidence="3">GalUA</strain>
    </source>
</reference>
<evidence type="ECO:0000313" key="3">
    <source>
        <dbReference type="EMBL" id="KAB1438383.1"/>
    </source>
</evidence>
<dbReference type="EMBL" id="WAGX01000005">
    <property type="protein sequence ID" value="KAB1438383.1"/>
    <property type="molecule type" value="Genomic_DNA"/>
</dbReference>
<dbReference type="SUPFAM" id="SSF51735">
    <property type="entry name" value="NAD(P)-binding Rossmann-fold domains"/>
    <property type="match status" value="1"/>
</dbReference>
<comment type="similarity">
    <text evidence="1">Belongs to the NAD(P)-dependent epimerase/dehydratase family.</text>
</comment>
<feature type="domain" description="NAD-dependent epimerase/dehydratase" evidence="2">
    <location>
        <begin position="3"/>
        <end position="212"/>
    </location>
</feature>
<reference evidence="3 4" key="1">
    <citation type="submission" date="2019-09" db="EMBL/GenBank/DDBJ databases">
        <authorList>
            <person name="Valk L.C."/>
        </authorList>
    </citation>
    <scope>NUCLEOTIDE SEQUENCE [LARGE SCALE GENOMIC DNA]</scope>
    <source>
        <strain evidence="3">GalUA</strain>
    </source>
</reference>
<evidence type="ECO:0000259" key="2">
    <source>
        <dbReference type="Pfam" id="PF01370"/>
    </source>
</evidence>
<gene>
    <name evidence="3" type="ORF">F7O84_12630</name>
</gene>